<dbReference type="Pfam" id="PF00561">
    <property type="entry name" value="Abhydrolase_1"/>
    <property type="match status" value="1"/>
</dbReference>
<dbReference type="GO" id="GO:0016020">
    <property type="term" value="C:membrane"/>
    <property type="evidence" value="ECO:0007669"/>
    <property type="project" value="UniProtKB-SubCell"/>
</dbReference>
<dbReference type="RefSeq" id="XP_056039506.1">
    <property type="nucleotide sequence ID" value="XM_056183083.1"/>
</dbReference>
<keyword evidence="8" id="KW-0443">Lipid metabolism</keyword>
<evidence type="ECO:0000256" key="4">
    <source>
        <dbReference type="ARBA" id="ARBA00022801"/>
    </source>
</evidence>
<dbReference type="KEGG" id="som:SOMG_04296"/>
<dbReference type="Proteomes" id="UP001212411">
    <property type="component" value="Chromosome 3"/>
</dbReference>
<keyword evidence="5" id="KW-0442">Lipid degradation</keyword>
<dbReference type="AlphaFoldDB" id="A0AAE9WJT8"/>
<evidence type="ECO:0000313" key="14">
    <source>
        <dbReference type="EMBL" id="WBW75263.1"/>
    </source>
</evidence>
<keyword evidence="9" id="KW-0472">Membrane</keyword>
<feature type="compositionally biased region" description="Acidic residues" evidence="12">
    <location>
        <begin position="464"/>
        <end position="473"/>
    </location>
</feature>
<comment type="function">
    <text evidence="11">Probable lipase.</text>
</comment>
<keyword evidence="4" id="KW-0378">Hydrolase</keyword>
<evidence type="ECO:0000259" key="13">
    <source>
        <dbReference type="Pfam" id="PF00561"/>
    </source>
</evidence>
<gene>
    <name evidence="14" type="ORF">SOMG_04296</name>
</gene>
<keyword evidence="10" id="KW-0325">Glycoprotein</keyword>
<evidence type="ECO:0000256" key="3">
    <source>
        <dbReference type="ARBA" id="ARBA00022692"/>
    </source>
</evidence>
<dbReference type="InterPro" id="IPR029058">
    <property type="entry name" value="AB_hydrolase_fold"/>
</dbReference>
<dbReference type="SUPFAM" id="SSF53474">
    <property type="entry name" value="alpha/beta-Hydrolases"/>
    <property type="match status" value="1"/>
</dbReference>
<dbReference type="FunFam" id="3.40.50.1820:FF:000095">
    <property type="entry name" value="Triglyceride lipase-cholesterol esterase"/>
    <property type="match status" value="1"/>
</dbReference>
<reference evidence="14 15" key="1">
    <citation type="journal article" date="2023" name="G3 (Bethesda)">
        <title>A high-quality reference genome for the fission yeast Schizosaccharomyces osmophilus.</title>
        <authorList>
            <person name="Jia G.S."/>
            <person name="Zhang W.C."/>
            <person name="Liang Y."/>
            <person name="Liu X.H."/>
            <person name="Rhind N."/>
            <person name="Pidoux A."/>
            <person name="Brysch-Herzberg M."/>
            <person name="Du L.L."/>
        </authorList>
    </citation>
    <scope>NUCLEOTIDE SEQUENCE [LARGE SCALE GENOMIC DNA]</scope>
    <source>
        <strain evidence="14 15">CBS 15793</strain>
    </source>
</reference>
<dbReference type="EMBL" id="CP115613">
    <property type="protein sequence ID" value="WBW75263.1"/>
    <property type="molecule type" value="Genomic_DNA"/>
</dbReference>
<name>A0AAE9WJT8_9SCHI</name>
<dbReference type="GeneID" id="80877772"/>
<comment type="subcellular location">
    <subcellularLocation>
        <location evidence="1">Membrane</location>
        <topology evidence="1">Single-pass type II membrane protein</topology>
    </subcellularLocation>
</comment>
<proteinExistence type="inferred from homology"/>
<sequence length="514" mass="59879">MLRLPFLRRLKWNEYVSLFLGFLFVMFEKLLSGVVFAIHFTLGSVWKKFYREWTKRYPEKPATPFVERARAIHDADDIRQMCSISGYNVEEHLVRTQDDYILCIHRISKDSPGKIGMSIPKRLPVVYCHHGLLMNSEVWACNIDPDNCLIYQLVNEGYDVWLGNNRGNKYSRQHLRFDSTDLDFWNFSIDDFAHYDIPDTIDYILNTSEQKQLTYIGFSQGSAQAFAALSVQPLLNEKVNCFIALAPAMSPNGLHNQIVDAFVKARPSILFFLFGRKSILPSAGFWQSILPSALFNRVLSFCLLQLFNWSCAAISPLQRHASFAHLYSYTSVKCLVHWFQIMRCAEFRMYDNDQIAHDYFSKHYRAARFPTKNIRTPILLFWGDSDSLVDIQSMLNSLPPMAEQIRILGYEHLDMIWADTTHMYVNPLVLERLGVIYAGSRSKESAKEKATEFQSLRTQKQYEGDEDYEEEKAEEDKKVDTRSKRGKKRQKKWGWNLNEEDSKKTYQSNVDPTI</sequence>
<evidence type="ECO:0000256" key="6">
    <source>
        <dbReference type="ARBA" id="ARBA00022968"/>
    </source>
</evidence>
<feature type="compositionally biased region" description="Polar residues" evidence="12">
    <location>
        <begin position="452"/>
        <end position="461"/>
    </location>
</feature>
<dbReference type="PANTHER" id="PTHR11005">
    <property type="entry name" value="LYSOSOMAL ACID LIPASE-RELATED"/>
    <property type="match status" value="1"/>
</dbReference>
<keyword evidence="6" id="KW-0735">Signal-anchor</keyword>
<evidence type="ECO:0000256" key="8">
    <source>
        <dbReference type="ARBA" id="ARBA00023098"/>
    </source>
</evidence>
<evidence type="ECO:0000256" key="1">
    <source>
        <dbReference type="ARBA" id="ARBA00004606"/>
    </source>
</evidence>
<keyword evidence="3" id="KW-0812">Transmembrane</keyword>
<evidence type="ECO:0000256" key="10">
    <source>
        <dbReference type="ARBA" id="ARBA00023180"/>
    </source>
</evidence>
<evidence type="ECO:0000256" key="7">
    <source>
        <dbReference type="ARBA" id="ARBA00022989"/>
    </source>
</evidence>
<dbReference type="GO" id="GO:0016042">
    <property type="term" value="P:lipid catabolic process"/>
    <property type="evidence" value="ECO:0007669"/>
    <property type="project" value="UniProtKB-KW"/>
</dbReference>
<evidence type="ECO:0000256" key="9">
    <source>
        <dbReference type="ARBA" id="ARBA00023136"/>
    </source>
</evidence>
<dbReference type="Gene3D" id="3.40.50.1820">
    <property type="entry name" value="alpha/beta hydrolase"/>
    <property type="match status" value="1"/>
</dbReference>
<evidence type="ECO:0000256" key="11">
    <source>
        <dbReference type="ARBA" id="ARBA00024673"/>
    </source>
</evidence>
<evidence type="ECO:0000256" key="2">
    <source>
        <dbReference type="ARBA" id="ARBA00010701"/>
    </source>
</evidence>
<evidence type="ECO:0000256" key="12">
    <source>
        <dbReference type="SAM" id="MobiDB-lite"/>
    </source>
</evidence>
<feature type="compositionally biased region" description="Basic and acidic residues" evidence="12">
    <location>
        <begin position="474"/>
        <end position="483"/>
    </location>
</feature>
<evidence type="ECO:0000313" key="15">
    <source>
        <dbReference type="Proteomes" id="UP001212411"/>
    </source>
</evidence>
<dbReference type="GO" id="GO:0016787">
    <property type="term" value="F:hydrolase activity"/>
    <property type="evidence" value="ECO:0007669"/>
    <property type="project" value="UniProtKB-KW"/>
</dbReference>
<dbReference type="InterPro" id="IPR000073">
    <property type="entry name" value="AB_hydrolase_1"/>
</dbReference>
<organism evidence="14 15">
    <name type="scientific">Schizosaccharomyces osmophilus</name>
    <dbReference type="NCBI Taxonomy" id="2545709"/>
    <lineage>
        <taxon>Eukaryota</taxon>
        <taxon>Fungi</taxon>
        <taxon>Dikarya</taxon>
        <taxon>Ascomycota</taxon>
        <taxon>Taphrinomycotina</taxon>
        <taxon>Schizosaccharomycetes</taxon>
        <taxon>Schizosaccharomycetales</taxon>
        <taxon>Schizosaccharomycetaceae</taxon>
        <taxon>Schizosaccharomyces</taxon>
    </lineage>
</organism>
<feature type="domain" description="AB hydrolase-1" evidence="13">
    <location>
        <begin position="124"/>
        <end position="418"/>
    </location>
</feature>
<comment type="similarity">
    <text evidence="2">Belongs to the AB hydrolase superfamily. Lipase family.</text>
</comment>
<keyword evidence="7" id="KW-1133">Transmembrane helix</keyword>
<feature type="region of interest" description="Disordered" evidence="12">
    <location>
        <begin position="447"/>
        <end position="494"/>
    </location>
</feature>
<protein>
    <submittedName>
        <fullName evidence="14">Triglyceride lipase-cholesterol esterase</fullName>
    </submittedName>
</protein>
<accession>A0AAE9WJT8</accession>
<keyword evidence="15" id="KW-1185">Reference proteome</keyword>
<evidence type="ECO:0000256" key="5">
    <source>
        <dbReference type="ARBA" id="ARBA00022963"/>
    </source>
</evidence>